<organism evidence="1 2">
    <name type="scientific">Paragonimus westermani</name>
    <dbReference type="NCBI Taxonomy" id="34504"/>
    <lineage>
        <taxon>Eukaryota</taxon>
        <taxon>Metazoa</taxon>
        <taxon>Spiralia</taxon>
        <taxon>Lophotrochozoa</taxon>
        <taxon>Platyhelminthes</taxon>
        <taxon>Trematoda</taxon>
        <taxon>Digenea</taxon>
        <taxon>Plagiorchiida</taxon>
        <taxon>Troglotremata</taxon>
        <taxon>Troglotrematidae</taxon>
        <taxon>Paragonimus</taxon>
    </lineage>
</organism>
<dbReference type="AlphaFoldDB" id="A0A8T0DM87"/>
<comment type="caution">
    <text evidence="1">The sequence shown here is derived from an EMBL/GenBank/DDBJ whole genome shotgun (WGS) entry which is preliminary data.</text>
</comment>
<dbReference type="OrthoDB" id="10470026at2759"/>
<protein>
    <submittedName>
        <fullName evidence="1">Uncharacterized protein</fullName>
    </submittedName>
</protein>
<accession>A0A8T0DM87</accession>
<gene>
    <name evidence="1" type="ORF">P879_01369</name>
</gene>
<feature type="non-terminal residue" evidence="1">
    <location>
        <position position="247"/>
    </location>
</feature>
<keyword evidence="2" id="KW-1185">Reference proteome</keyword>
<dbReference type="Proteomes" id="UP000699462">
    <property type="component" value="Unassembled WGS sequence"/>
</dbReference>
<evidence type="ECO:0000313" key="1">
    <source>
        <dbReference type="EMBL" id="KAF8569039.1"/>
    </source>
</evidence>
<name>A0A8T0DM87_9TREM</name>
<evidence type="ECO:0000313" key="2">
    <source>
        <dbReference type="Proteomes" id="UP000699462"/>
    </source>
</evidence>
<dbReference type="EMBL" id="JTDF01002244">
    <property type="protein sequence ID" value="KAF8569039.1"/>
    <property type="molecule type" value="Genomic_DNA"/>
</dbReference>
<proteinExistence type="predicted"/>
<sequence>GILNDTPNEVELDIKFPSGKLSDAQKFDCNGPTSLSGVSTATAMEPLVAYSPQMMQLLNVQTCTGSLRSTQLTPLQMVHSSGEGIPQIVGTAGSLTRSMPISSESILLYSSPINPNEINPNRTQAATAELVPVFSQPVTVLKYAHPMEIQHLCVHPKQMKRNSLGSFDQDSGNGDSLDTNTISVLPISKSIWLPTSLGFMSTAGPQPDQTDCKQNQHQQQQQAAFTMPLVHVYRPLSCVNEMENVPR</sequence>
<reference evidence="1 2" key="1">
    <citation type="submission" date="2019-07" db="EMBL/GenBank/DDBJ databases">
        <title>Annotation for the trematode Paragonimus westermani.</title>
        <authorList>
            <person name="Choi Y.-J."/>
        </authorList>
    </citation>
    <scope>NUCLEOTIDE SEQUENCE [LARGE SCALE GENOMIC DNA]</scope>
    <source>
        <strain evidence="1">180907_Pwestermani</strain>
    </source>
</reference>